<dbReference type="AlphaFoldDB" id="A0A0V1HG70"/>
<comment type="caution">
    <text evidence="2">The sequence shown here is derived from an EMBL/GenBank/DDBJ whole genome shotgun (WGS) entry which is preliminary data.</text>
</comment>
<sequence>MKLWHVPFSEHWAVLDKNARHSNVARFIHILGISFAYFATSLCSTSTKNMVYRINTKKRISNNCDIEPDAALGVAVLSVCNKLNTTCRRKSRWLSGFSSTKQLKAPRFCFISCLSGNITVSAPLLRYGRISFSIQITLPADHNC</sequence>
<accession>A0A0V1HG70</accession>
<protein>
    <submittedName>
        <fullName evidence="2">Uncharacterized protein</fullName>
    </submittedName>
</protein>
<feature type="transmembrane region" description="Helical" evidence="1">
    <location>
        <begin position="24"/>
        <end position="43"/>
    </location>
</feature>
<evidence type="ECO:0000256" key="1">
    <source>
        <dbReference type="SAM" id="Phobius"/>
    </source>
</evidence>
<proteinExistence type="predicted"/>
<reference evidence="2 3" key="1">
    <citation type="submission" date="2015-01" db="EMBL/GenBank/DDBJ databases">
        <title>Evolution of Trichinella species and genotypes.</title>
        <authorList>
            <person name="Korhonen P.K."/>
            <person name="Edoardo P."/>
            <person name="Giuseppe L.R."/>
            <person name="Gasser R.B."/>
        </authorList>
    </citation>
    <scope>NUCLEOTIDE SEQUENCE [LARGE SCALE GENOMIC DNA]</scope>
    <source>
        <strain evidence="2">ISS588</strain>
    </source>
</reference>
<evidence type="ECO:0000313" key="2">
    <source>
        <dbReference type="EMBL" id="KRZ09231.1"/>
    </source>
</evidence>
<organism evidence="2 3">
    <name type="scientific">Trichinella pseudospiralis</name>
    <name type="common">Parasitic roundworm</name>
    <dbReference type="NCBI Taxonomy" id="6337"/>
    <lineage>
        <taxon>Eukaryota</taxon>
        <taxon>Metazoa</taxon>
        <taxon>Ecdysozoa</taxon>
        <taxon>Nematoda</taxon>
        <taxon>Enoplea</taxon>
        <taxon>Dorylaimia</taxon>
        <taxon>Trichinellida</taxon>
        <taxon>Trichinellidae</taxon>
        <taxon>Trichinella</taxon>
    </lineage>
</organism>
<evidence type="ECO:0000313" key="3">
    <source>
        <dbReference type="Proteomes" id="UP000054805"/>
    </source>
</evidence>
<keyword evidence="1" id="KW-0472">Membrane</keyword>
<keyword evidence="3" id="KW-1185">Reference proteome</keyword>
<keyword evidence="1" id="KW-1133">Transmembrane helix</keyword>
<keyword evidence="1" id="KW-0812">Transmembrane</keyword>
<gene>
    <name evidence="2" type="ORF">T4B_11536</name>
</gene>
<dbReference type="Proteomes" id="UP000054805">
    <property type="component" value="Unassembled WGS sequence"/>
</dbReference>
<dbReference type="EMBL" id="JYDS01000384">
    <property type="protein sequence ID" value="KRZ09231.1"/>
    <property type="molecule type" value="Genomic_DNA"/>
</dbReference>
<name>A0A0V1HG70_TRIPS</name>